<dbReference type="InterPro" id="IPR013216">
    <property type="entry name" value="Methyltransf_11"/>
</dbReference>
<evidence type="ECO:0000259" key="1">
    <source>
        <dbReference type="Pfam" id="PF08241"/>
    </source>
</evidence>
<dbReference type="RefSeq" id="WP_320203106.1">
    <property type="nucleotide sequence ID" value="NZ_CP192782.1"/>
</dbReference>
<dbReference type="CDD" id="cd02440">
    <property type="entry name" value="AdoMet_MTases"/>
    <property type="match status" value="1"/>
</dbReference>
<dbReference type="GO" id="GO:0032259">
    <property type="term" value="P:methylation"/>
    <property type="evidence" value="ECO:0007669"/>
    <property type="project" value="UniProtKB-KW"/>
</dbReference>
<feature type="domain" description="Methyltransferase type 11" evidence="1">
    <location>
        <begin position="44"/>
        <end position="136"/>
    </location>
</feature>
<comment type="caution">
    <text evidence="2">The sequence shown here is derived from an EMBL/GenBank/DDBJ whole genome shotgun (WGS) entry which is preliminary data.</text>
</comment>
<dbReference type="PANTHER" id="PTHR43861:SF1">
    <property type="entry name" value="TRANS-ACONITATE 2-METHYLTRANSFERASE"/>
    <property type="match status" value="1"/>
</dbReference>
<dbReference type="EMBL" id="JAVRAF010000007">
    <property type="protein sequence ID" value="MDX8304364.1"/>
    <property type="molecule type" value="Genomic_DNA"/>
</dbReference>
<dbReference type="SUPFAM" id="SSF53335">
    <property type="entry name" value="S-adenosyl-L-methionine-dependent methyltransferases"/>
    <property type="match status" value="1"/>
</dbReference>
<keyword evidence="2" id="KW-0489">Methyltransferase</keyword>
<name>A0AAW9FLI2_9HYPH</name>
<dbReference type="Pfam" id="PF08241">
    <property type="entry name" value="Methyltransf_11"/>
    <property type="match status" value="1"/>
</dbReference>
<gene>
    <name evidence="2" type="ORF">RMR22_19055</name>
</gene>
<dbReference type="InterPro" id="IPR029063">
    <property type="entry name" value="SAM-dependent_MTases_sf"/>
</dbReference>
<accession>A0AAW9FLI2</accession>
<proteinExistence type="predicted"/>
<organism evidence="2">
    <name type="scientific">Agrobacterium rosae</name>
    <dbReference type="NCBI Taxonomy" id="1972867"/>
    <lineage>
        <taxon>Bacteria</taxon>
        <taxon>Pseudomonadati</taxon>
        <taxon>Pseudomonadota</taxon>
        <taxon>Alphaproteobacteria</taxon>
        <taxon>Hyphomicrobiales</taxon>
        <taxon>Rhizobiaceae</taxon>
        <taxon>Rhizobium/Agrobacterium group</taxon>
        <taxon>Agrobacterium</taxon>
    </lineage>
</organism>
<dbReference type="GO" id="GO:0008757">
    <property type="term" value="F:S-adenosylmethionine-dependent methyltransferase activity"/>
    <property type="evidence" value="ECO:0007669"/>
    <property type="project" value="InterPro"/>
</dbReference>
<dbReference type="PANTHER" id="PTHR43861">
    <property type="entry name" value="TRANS-ACONITATE 2-METHYLTRANSFERASE-RELATED"/>
    <property type="match status" value="1"/>
</dbReference>
<dbReference type="AlphaFoldDB" id="A0AAW9FLI2"/>
<protein>
    <submittedName>
        <fullName evidence="2">Class I SAM-dependent methyltransferase</fullName>
        <ecNumber evidence="2">2.1.-.-</ecNumber>
    </submittedName>
</protein>
<evidence type="ECO:0000313" key="2">
    <source>
        <dbReference type="EMBL" id="MDX8304364.1"/>
    </source>
</evidence>
<sequence>MFDEKTIRFYEREAKRYAAATAEQSMNEQIDRFTKFLPGNALIVDLGCGGGRDLANFSRRGFNAVGLDAAFELAKIASATSGCPVVVGDLLQMPFAKGSFDAVWASASLLHIQRNEIDHALDLINDILVAGGLFFCSMKVGRGELRTDDSRFFTYFMPSEWNERLACTGFELIESQADGLIGSEAGDRWMNTIARTVR</sequence>
<dbReference type="Gene3D" id="3.40.50.150">
    <property type="entry name" value="Vaccinia Virus protein VP39"/>
    <property type="match status" value="1"/>
</dbReference>
<dbReference type="EC" id="2.1.-.-" evidence="2"/>
<reference evidence="2" key="1">
    <citation type="journal article" date="2023" name="Phytobiomes J">
        <title>Deciphering the key players within the bacterial microbiota associated with aerial crown gall tumors on rhododendron: Insights into the gallobiome.</title>
        <authorList>
            <person name="Kuzmanovic N."/>
            <person name="Nesme J."/>
            <person name="Wolf J."/>
            <person name="Neumann-Schaal M."/>
            <person name="Petersen J."/>
            <person name="Fernandez-Gnecco G."/>
            <person name="Sproeer C."/>
            <person name="Bunk B."/>
            <person name="Overmann J."/>
            <person name="Sorensen S.J."/>
            <person name="Idczak E."/>
            <person name="Smalla K."/>
        </authorList>
    </citation>
    <scope>NUCLEOTIDE SEQUENCE</scope>
    <source>
        <strain evidence="2">Rho-11.1</strain>
    </source>
</reference>
<keyword evidence="2" id="KW-0808">Transferase</keyword>